<evidence type="ECO:0000256" key="6">
    <source>
        <dbReference type="ARBA" id="ARBA00023136"/>
    </source>
</evidence>
<reference evidence="10" key="1">
    <citation type="submission" date="2018-06" db="EMBL/GenBank/DDBJ databases">
        <title>Description of Blautia argi sp. nov., a new anaerobic isolated from dog feces.</title>
        <authorList>
            <person name="Chang Y.-H."/>
            <person name="Paek J."/>
            <person name="Shin Y."/>
        </authorList>
    </citation>
    <scope>NUCLEOTIDE SEQUENCE [LARGE SCALE GENOMIC DNA]</scope>
    <source>
        <strain evidence="10">KCTC 15426</strain>
    </source>
</reference>
<feature type="domain" description="ABC transmembrane type-1" evidence="8">
    <location>
        <begin position="51"/>
        <end position="261"/>
    </location>
</feature>
<evidence type="ECO:0000259" key="8">
    <source>
        <dbReference type="PROSITE" id="PS50928"/>
    </source>
</evidence>
<dbReference type="Gene3D" id="1.10.3720.10">
    <property type="entry name" value="MetI-like"/>
    <property type="match status" value="1"/>
</dbReference>
<evidence type="ECO:0000256" key="3">
    <source>
        <dbReference type="ARBA" id="ARBA00022475"/>
    </source>
</evidence>
<proteinExistence type="inferred from homology"/>
<protein>
    <submittedName>
        <fullName evidence="9">Sugar ABC transporter permease</fullName>
    </submittedName>
</protein>
<accession>A0A2Z4UEU1</accession>
<dbReference type="SUPFAM" id="SSF161098">
    <property type="entry name" value="MetI-like"/>
    <property type="match status" value="1"/>
</dbReference>
<feature type="transmembrane region" description="Helical" evidence="7">
    <location>
        <begin position="57"/>
        <end position="76"/>
    </location>
</feature>
<dbReference type="InterPro" id="IPR035906">
    <property type="entry name" value="MetI-like_sf"/>
</dbReference>
<evidence type="ECO:0000256" key="5">
    <source>
        <dbReference type="ARBA" id="ARBA00022989"/>
    </source>
</evidence>
<evidence type="ECO:0000256" key="1">
    <source>
        <dbReference type="ARBA" id="ARBA00004651"/>
    </source>
</evidence>
<keyword evidence="5 7" id="KW-1133">Transmembrane helix</keyword>
<evidence type="ECO:0000313" key="10">
    <source>
        <dbReference type="Proteomes" id="UP000250003"/>
    </source>
</evidence>
<feature type="transmembrane region" description="Helical" evidence="7">
    <location>
        <begin position="178"/>
        <end position="201"/>
    </location>
</feature>
<dbReference type="CDD" id="cd06261">
    <property type="entry name" value="TM_PBP2"/>
    <property type="match status" value="1"/>
</dbReference>
<keyword evidence="4 7" id="KW-0812">Transmembrane</keyword>
<dbReference type="PANTHER" id="PTHR30193:SF37">
    <property type="entry name" value="INNER MEMBRANE ABC TRANSPORTER PERMEASE PROTEIN YCJO"/>
    <property type="match status" value="1"/>
</dbReference>
<feature type="transmembrane region" description="Helical" evidence="7">
    <location>
        <begin position="88"/>
        <end position="108"/>
    </location>
</feature>
<dbReference type="GO" id="GO:0005886">
    <property type="term" value="C:plasma membrane"/>
    <property type="evidence" value="ECO:0007669"/>
    <property type="project" value="UniProtKB-SubCell"/>
</dbReference>
<sequence length="272" mass="30803">MIGLIVLNIIPIFQTVYQSFFKTGDFGKGNIFIGAENYVKVFGDSEVWQALLNTVKYAIVEVPFSIIIALVLAVLLNRKMKGRSAYRTIIFLPMVAAPAAVAMVWRWLFNSEFGLINNVFHTNVKWISDPKIAVFAIAIIGVWSIIGYNMVLFLSGLQEIPHDYYEAAEIDGATGIKSFFHITIPLLSPTIFFVLVTRVIGSLQVFDLIYMVMDRTNPALDKTQSLVYLFYQYTFVNKNMGYGATIVVLLLVITMIITVFQMIGQKKWVFYN</sequence>
<feature type="transmembrane region" description="Helical" evidence="7">
    <location>
        <begin position="240"/>
        <end position="263"/>
    </location>
</feature>
<comment type="subcellular location">
    <subcellularLocation>
        <location evidence="1 7">Cell membrane</location>
        <topology evidence="1 7">Multi-pass membrane protein</topology>
    </subcellularLocation>
</comment>
<evidence type="ECO:0000256" key="4">
    <source>
        <dbReference type="ARBA" id="ARBA00022692"/>
    </source>
</evidence>
<dbReference type="Proteomes" id="UP000250003">
    <property type="component" value="Chromosome"/>
</dbReference>
<evidence type="ECO:0000256" key="7">
    <source>
        <dbReference type="RuleBase" id="RU363032"/>
    </source>
</evidence>
<dbReference type="GO" id="GO:0055085">
    <property type="term" value="P:transmembrane transport"/>
    <property type="evidence" value="ECO:0007669"/>
    <property type="project" value="InterPro"/>
</dbReference>
<organism evidence="9 10">
    <name type="scientific">Blautia argi</name>
    <dbReference type="NCBI Taxonomy" id="1912897"/>
    <lineage>
        <taxon>Bacteria</taxon>
        <taxon>Bacillati</taxon>
        <taxon>Bacillota</taxon>
        <taxon>Clostridia</taxon>
        <taxon>Lachnospirales</taxon>
        <taxon>Lachnospiraceae</taxon>
        <taxon>Blautia</taxon>
    </lineage>
</organism>
<dbReference type="InterPro" id="IPR051393">
    <property type="entry name" value="ABC_transporter_permease"/>
</dbReference>
<dbReference type="KEGG" id="blau:DQQ01_15675"/>
<evidence type="ECO:0000313" key="9">
    <source>
        <dbReference type="EMBL" id="AWY99561.1"/>
    </source>
</evidence>
<keyword evidence="3" id="KW-1003">Cell membrane</keyword>
<dbReference type="InterPro" id="IPR000515">
    <property type="entry name" value="MetI-like"/>
</dbReference>
<name>A0A2Z4UEU1_9FIRM</name>
<dbReference type="OrthoDB" id="42615at2"/>
<keyword evidence="10" id="KW-1185">Reference proteome</keyword>
<dbReference type="AlphaFoldDB" id="A0A2Z4UEU1"/>
<gene>
    <name evidence="9" type="ORF">DQQ01_15675</name>
</gene>
<comment type="similarity">
    <text evidence="7">Belongs to the binding-protein-dependent transport system permease family.</text>
</comment>
<dbReference type="Pfam" id="PF00528">
    <property type="entry name" value="BPD_transp_1"/>
    <property type="match status" value="1"/>
</dbReference>
<keyword evidence="6 7" id="KW-0472">Membrane</keyword>
<feature type="transmembrane region" description="Helical" evidence="7">
    <location>
        <begin position="132"/>
        <end position="157"/>
    </location>
</feature>
<dbReference type="EMBL" id="CP030280">
    <property type="protein sequence ID" value="AWY99561.1"/>
    <property type="molecule type" value="Genomic_DNA"/>
</dbReference>
<dbReference type="PROSITE" id="PS50928">
    <property type="entry name" value="ABC_TM1"/>
    <property type="match status" value="1"/>
</dbReference>
<dbReference type="PANTHER" id="PTHR30193">
    <property type="entry name" value="ABC TRANSPORTER PERMEASE PROTEIN"/>
    <property type="match status" value="1"/>
</dbReference>
<keyword evidence="2 7" id="KW-0813">Transport</keyword>
<evidence type="ECO:0000256" key="2">
    <source>
        <dbReference type="ARBA" id="ARBA00022448"/>
    </source>
</evidence>